<sequence length="359" mass="40601">MSDSMSPKVIFSQIIDPQRIELYWDEEVENAADPENFMLTRNRKKLHLVDDVKAEWNMLNVYEPNKKRTTLIVREPLSLADLGTVEIQLSVRIESQSHHQADPHSSIVVSNWHGRYTKFTKTRCGILIKSSDDVSYHTHTLAAAIIDLMLGKRSDIAAALVESNADVAVYGIHEDVYDIPEHRGGAQIMDRPVEGYGGMPTDTTTSISARNILRITDGIHRTRYPDESILAHEFGHAIHLLGIDLLQDRTLAQDLINAYKHARDAALWPRTYLMLNAEEYFATLTAMWFNVMAESHTGGWDGVRGPLNTRAELREYDPVGHSLLSRIYPDQNLPRPWDATPVHHSYAGHIQDVPRVAAI</sequence>
<name>F2NAY6_CORGP</name>
<dbReference type="AlphaFoldDB" id="F2NAY6"/>
<keyword evidence="2" id="KW-1185">Reference proteome</keyword>
<dbReference type="Proteomes" id="UP000006851">
    <property type="component" value="Chromosome"/>
</dbReference>
<dbReference type="SUPFAM" id="SSF55486">
    <property type="entry name" value="Metalloproteases ('zincins'), catalytic domain"/>
    <property type="match status" value="1"/>
</dbReference>
<dbReference type="GO" id="GO:0008237">
    <property type="term" value="F:metallopeptidase activity"/>
    <property type="evidence" value="ECO:0007669"/>
    <property type="project" value="InterPro"/>
</dbReference>
<evidence type="ECO:0000313" key="1">
    <source>
        <dbReference type="EMBL" id="AEB07664.1"/>
    </source>
</evidence>
<gene>
    <name evidence="1" type="ordered locus">Corgl_1565</name>
</gene>
<dbReference type="EMBL" id="CP002628">
    <property type="protein sequence ID" value="AEB07664.1"/>
    <property type="molecule type" value="Genomic_DNA"/>
</dbReference>
<dbReference type="InterPro" id="IPR024079">
    <property type="entry name" value="MetalloPept_cat_dom_sf"/>
</dbReference>
<dbReference type="KEGG" id="cgo:Corgl_1565"/>
<protein>
    <submittedName>
        <fullName evidence="1">Uncharacterized protein</fullName>
    </submittedName>
</protein>
<proteinExistence type="predicted"/>
<organism evidence="1 2">
    <name type="scientific">Coriobacterium glomerans (strain ATCC 49209 / DSM 20642 / JCM 10262 / PW2)</name>
    <dbReference type="NCBI Taxonomy" id="700015"/>
    <lineage>
        <taxon>Bacteria</taxon>
        <taxon>Bacillati</taxon>
        <taxon>Actinomycetota</taxon>
        <taxon>Coriobacteriia</taxon>
        <taxon>Coriobacteriales</taxon>
        <taxon>Coriobacteriaceae</taxon>
        <taxon>Coriobacterium</taxon>
    </lineage>
</organism>
<dbReference type="OrthoDB" id="231241at2"/>
<dbReference type="RefSeq" id="WP_013709406.1">
    <property type="nucleotide sequence ID" value="NC_015389.1"/>
</dbReference>
<evidence type="ECO:0000313" key="2">
    <source>
        <dbReference type="Proteomes" id="UP000006851"/>
    </source>
</evidence>
<dbReference type="Gene3D" id="3.40.390.10">
    <property type="entry name" value="Collagenase (Catalytic Domain)"/>
    <property type="match status" value="1"/>
</dbReference>
<dbReference type="STRING" id="700015.Corgl_1565"/>
<dbReference type="eggNOG" id="ENOG502ZHRS">
    <property type="taxonomic scope" value="Bacteria"/>
</dbReference>
<dbReference type="HOGENOM" id="CLU_771003_0_0_11"/>
<accession>F2NAY6</accession>
<reference evidence="2" key="1">
    <citation type="journal article" date="2013" name="Stand. Genomic Sci.">
        <title>Complete genome sequence of Coriobacterium glomerans type strain (PW2(T)) from the midgut of Pyrrhocoris apterus L. (red soldier bug).</title>
        <authorList>
            <person name="Stackebrandt E."/>
            <person name="Zeytun A."/>
            <person name="Lapidus A."/>
            <person name="Nolan M."/>
            <person name="Lucas S."/>
            <person name="Hammon N."/>
            <person name="Deshpande S."/>
            <person name="Cheng J.F."/>
            <person name="Tapia R."/>
            <person name="Goodwin L.A."/>
            <person name="Pitluck S."/>
            <person name="Liolios K."/>
            <person name="Pagani I."/>
            <person name="Ivanova N."/>
            <person name="Mavromatis K."/>
            <person name="Mikhailova N."/>
            <person name="Huntemann M."/>
            <person name="Pati A."/>
            <person name="Chen A."/>
            <person name="Palaniappan K."/>
            <person name="Chang Y.J."/>
            <person name="Land M."/>
            <person name="Hauser L."/>
            <person name="Rohde M."/>
            <person name="Pukall R."/>
            <person name="Goker M."/>
            <person name="Detter J.C."/>
            <person name="Woyke T."/>
            <person name="Bristow J."/>
            <person name="Eisen J.A."/>
            <person name="Markowitz V."/>
            <person name="Hugenholtz P."/>
            <person name="Kyrpides N.C."/>
            <person name="Klenk H.P."/>
        </authorList>
    </citation>
    <scope>NUCLEOTIDE SEQUENCE</scope>
    <source>
        <strain evidence="2">ATCC 49209 / DSM 20642 / JCM 10262 / PW2</strain>
    </source>
</reference>